<dbReference type="Gene3D" id="3.40.50.2300">
    <property type="match status" value="1"/>
</dbReference>
<dbReference type="InterPro" id="IPR011006">
    <property type="entry name" value="CheY-like_superfamily"/>
</dbReference>
<accession>A0AAE9Z109</accession>
<keyword evidence="4" id="KW-0805">Transcription regulation</keyword>
<dbReference type="InterPro" id="IPR011110">
    <property type="entry name" value="Reg_prop"/>
</dbReference>
<feature type="domain" description="HTH araC/xylS-type" evidence="7">
    <location>
        <begin position="1235"/>
        <end position="1333"/>
    </location>
</feature>
<evidence type="ECO:0000313" key="11">
    <source>
        <dbReference type="Proteomes" id="UP000032352"/>
    </source>
</evidence>
<dbReference type="InterPro" id="IPR011123">
    <property type="entry name" value="Y_Y_Y"/>
</dbReference>
<gene>
    <name evidence="10" type="ORF">SG34_026600</name>
</gene>
<dbReference type="Pfam" id="PF02518">
    <property type="entry name" value="HATPase_c"/>
    <property type="match status" value="1"/>
</dbReference>
<dbReference type="InterPro" id="IPR036890">
    <property type="entry name" value="HATPase_C_sf"/>
</dbReference>
<organism evidence="10 11">
    <name type="scientific">Thalassomonas viridans</name>
    <dbReference type="NCBI Taxonomy" id="137584"/>
    <lineage>
        <taxon>Bacteria</taxon>
        <taxon>Pseudomonadati</taxon>
        <taxon>Pseudomonadota</taxon>
        <taxon>Gammaproteobacteria</taxon>
        <taxon>Alteromonadales</taxon>
        <taxon>Colwelliaceae</taxon>
        <taxon>Thalassomonas</taxon>
    </lineage>
</organism>
<dbReference type="SUPFAM" id="SSF46689">
    <property type="entry name" value="Homeodomain-like"/>
    <property type="match status" value="1"/>
</dbReference>
<dbReference type="InterPro" id="IPR005467">
    <property type="entry name" value="His_kinase_dom"/>
</dbReference>
<feature type="modified residue" description="4-aspartylphosphate" evidence="6">
    <location>
        <position position="1141"/>
    </location>
</feature>
<dbReference type="KEGG" id="tvd:SG34_026600"/>
<dbReference type="GO" id="GO:0043565">
    <property type="term" value="F:sequence-specific DNA binding"/>
    <property type="evidence" value="ECO:0007669"/>
    <property type="project" value="InterPro"/>
</dbReference>
<evidence type="ECO:0000256" key="1">
    <source>
        <dbReference type="ARBA" id="ARBA00000085"/>
    </source>
</evidence>
<dbReference type="SMART" id="SM00387">
    <property type="entry name" value="HATPase_c"/>
    <property type="match status" value="1"/>
</dbReference>
<dbReference type="Pfam" id="PF12833">
    <property type="entry name" value="HTH_18"/>
    <property type="match status" value="1"/>
</dbReference>
<reference evidence="10 11" key="2">
    <citation type="journal article" date="2022" name="Mar. Drugs">
        <title>Bioassay-Guided Fractionation Leads to the Detection of Cholic Acid Generated by the Rare Thalassomonas sp.</title>
        <authorList>
            <person name="Pheiffer F."/>
            <person name="Schneider Y.K."/>
            <person name="Hansen E.H."/>
            <person name="Andersen J.H."/>
            <person name="Isaksson J."/>
            <person name="Busche T."/>
            <person name="R C."/>
            <person name="Kalinowski J."/>
            <person name="Zyl L.V."/>
            <person name="Trindade M."/>
        </authorList>
    </citation>
    <scope>NUCLEOTIDE SEQUENCE [LARGE SCALE GENOMIC DNA]</scope>
    <source>
        <strain evidence="10 11">XOM25</strain>
    </source>
</reference>
<dbReference type="SUPFAM" id="SSF55874">
    <property type="entry name" value="ATPase domain of HSP90 chaperone/DNA topoisomerase II/histidine kinase"/>
    <property type="match status" value="1"/>
</dbReference>
<dbReference type="PROSITE" id="PS50110">
    <property type="entry name" value="RESPONSE_REGULATORY"/>
    <property type="match status" value="1"/>
</dbReference>
<dbReference type="PROSITE" id="PS01124">
    <property type="entry name" value="HTH_ARAC_FAMILY_2"/>
    <property type="match status" value="1"/>
</dbReference>
<dbReference type="Pfam" id="PF07495">
    <property type="entry name" value="Y_Y_Y"/>
    <property type="match status" value="1"/>
</dbReference>
<dbReference type="EC" id="2.7.13.3" evidence="2"/>
<dbReference type="Pfam" id="PF00072">
    <property type="entry name" value="Response_reg"/>
    <property type="match status" value="1"/>
</dbReference>
<evidence type="ECO:0000259" key="7">
    <source>
        <dbReference type="PROSITE" id="PS01124"/>
    </source>
</evidence>
<dbReference type="InterPro" id="IPR003594">
    <property type="entry name" value="HATPase_dom"/>
</dbReference>
<evidence type="ECO:0000256" key="5">
    <source>
        <dbReference type="ARBA" id="ARBA00023163"/>
    </source>
</evidence>
<evidence type="ECO:0000259" key="8">
    <source>
        <dbReference type="PROSITE" id="PS50109"/>
    </source>
</evidence>
<dbReference type="RefSeq" id="WP_152647090.1">
    <property type="nucleotide sequence ID" value="NZ_CP059733.1"/>
</dbReference>
<dbReference type="Pfam" id="PF07494">
    <property type="entry name" value="Reg_prop"/>
    <property type="match status" value="1"/>
</dbReference>
<dbReference type="Proteomes" id="UP000032352">
    <property type="component" value="Chromosome"/>
</dbReference>
<dbReference type="SUPFAM" id="SSF52172">
    <property type="entry name" value="CheY-like"/>
    <property type="match status" value="1"/>
</dbReference>
<dbReference type="PRINTS" id="PR00344">
    <property type="entry name" value="BCTRLSENSOR"/>
</dbReference>
<sequence>MTYAMEDISRIFRLRLRKLSGLLLAVITCFTSLSLTAGEILFEHILDDKGRKIKHVRHVIRDKQGYFWFAGDKGVKRFDGTRLVTVNSSAARKIFQDSRRDFWLSGSTNLLRISAGDFQSQNFTVMAANDSHQLTEMVFDMHEVSDHTLYFASNLGLRVFDRKKQSFTRYPLATAQQPEKALPATAIMPRGKRLLLGTDNGLFVLPYPLPKTAKKLLLAETVIPEVKINQLITGEKNTLLVATSKGLYQLAPDLSIKRHYKLTTDKAPSNQNITSVLIKDERSIWLGSSNGLMILDRHTDQFTRIEQNYQHVSGLSSNMITDLFKDDRGNILVATYSGLDYFNAKAIHPQKFSPASKLNNAWSYAQTGDAFWIGTFGSGLHKFSAKGPRQYLADSAAPHSLASNRIASLYLDSKERLWIGTVRGLQRYSPQQDAFISAPLKDDSGVDISGDAINDFKEDQEGNLWLATNSSLAWLSADLSRTKIYQKNSKSGFDARYWIKSVQPVGDKLLIGTDLGLYLYDPGSDSYRKLAEKYIVNIFTDSMQRLWIVTGSGLHSFDANRLQLGPAYLPPALKDQDSAAIACLGAAEDDFQQLWLMCNEQLHVFDLQSFSFNGQFASFQDLDLSNFLTGTSSIFKRDNGDLYLGLHNGAIHFTPSPQRHRRDNINIAVSQVNLTYPAKANSDSSHGFVYRESPEKTQQISSDIRQLTFKFSILDLNASQQFPVEYQLTGYDENWLSASHNQGEVRYMNLPAGHYNFRVRTTNLRGQVFADNYPFYLQASPFASWWGILLGLTTLLGLLYGAISLRTRQLSRVAEQLESCVLSRTRELQQNQQAVETLMLEKEQLIEHLYHQKMTPLQLMNGQLEQLESGKLGIASFISKQSHELDKLLTLAGQAFTVSKEKLRPQPSPSLLNISELSRPILLCYADLAKAKGLSLEFELDTRVVAYISKSSIEELLKCLLENSLKYTQKGKIQVGLSARQQSFIISCRDTGIGIPEPEQEQVFKRYTRGSNARQYSGTGTGLATVRQITDSHQGTVRLQSQPGQGTLVQVELPNPLPEEPPEDIAHPLPAQNGNPGVTETLTAQAENKPVPLLLIIEDNLELSVYLKQLFSRDYRVSVCPDAESGFSKAAEMQPDLLLCDLIPGENDGLALLMKLGKSADTSHIPVIFVTVQNDEDNLQQALLSGANDVLSKPFNEELLLKRVQIQLSYLEKIRNACLNADKQALTSSHDRIISGFLTLISEQYQDSELNIKQIAAALHVSTRQLERKVKHFLGQTPNEYLNEFRLLRAREMLRQGMAVKLVHADCGFSSQSYFAKKYRQRFTHLPSEEVRLQTS</sequence>
<keyword evidence="3 6" id="KW-0597">Phosphoprotein</keyword>
<dbReference type="InterPro" id="IPR009057">
    <property type="entry name" value="Homeodomain-like_sf"/>
</dbReference>
<evidence type="ECO:0000256" key="6">
    <source>
        <dbReference type="PROSITE-ProRule" id="PRU00169"/>
    </source>
</evidence>
<name>A0AAE9Z109_9GAMM</name>
<feature type="domain" description="Response regulatory" evidence="9">
    <location>
        <begin position="1093"/>
        <end position="1208"/>
    </location>
</feature>
<dbReference type="InterPro" id="IPR013783">
    <property type="entry name" value="Ig-like_fold"/>
</dbReference>
<dbReference type="GO" id="GO:0000155">
    <property type="term" value="F:phosphorelay sensor kinase activity"/>
    <property type="evidence" value="ECO:0007669"/>
    <property type="project" value="TreeGrafter"/>
</dbReference>
<evidence type="ECO:0000256" key="2">
    <source>
        <dbReference type="ARBA" id="ARBA00012438"/>
    </source>
</evidence>
<keyword evidence="11" id="KW-1185">Reference proteome</keyword>
<dbReference type="InterPro" id="IPR001789">
    <property type="entry name" value="Sig_transdc_resp-reg_receiver"/>
</dbReference>
<dbReference type="InterPro" id="IPR004358">
    <property type="entry name" value="Sig_transdc_His_kin-like_C"/>
</dbReference>
<dbReference type="SUPFAM" id="SSF63829">
    <property type="entry name" value="Calcium-dependent phosphotriesterase"/>
    <property type="match status" value="1"/>
</dbReference>
<evidence type="ECO:0000256" key="3">
    <source>
        <dbReference type="ARBA" id="ARBA00022553"/>
    </source>
</evidence>
<reference evidence="10 11" key="1">
    <citation type="journal article" date="2015" name="Genome Announc.">
        <title>Draft Genome Sequences of Marine Isolates of Thalassomonas viridans and Thalassomonas actiniarum.</title>
        <authorList>
            <person name="Olonade I."/>
            <person name="van Zyl L.J."/>
            <person name="Trindade M."/>
        </authorList>
    </citation>
    <scope>NUCLEOTIDE SEQUENCE [LARGE SCALE GENOMIC DNA]</scope>
    <source>
        <strain evidence="10 11">XOM25</strain>
    </source>
</reference>
<dbReference type="SMART" id="SM00448">
    <property type="entry name" value="REC"/>
    <property type="match status" value="1"/>
</dbReference>
<proteinExistence type="predicted"/>
<dbReference type="InterPro" id="IPR015943">
    <property type="entry name" value="WD40/YVTN_repeat-like_dom_sf"/>
</dbReference>
<dbReference type="PROSITE" id="PS50109">
    <property type="entry name" value="HIS_KIN"/>
    <property type="match status" value="1"/>
</dbReference>
<evidence type="ECO:0000259" key="9">
    <source>
        <dbReference type="PROSITE" id="PS50110"/>
    </source>
</evidence>
<evidence type="ECO:0000256" key="4">
    <source>
        <dbReference type="ARBA" id="ARBA00023015"/>
    </source>
</evidence>
<dbReference type="Gene3D" id="3.30.565.10">
    <property type="entry name" value="Histidine kinase-like ATPase, C-terminal domain"/>
    <property type="match status" value="1"/>
</dbReference>
<dbReference type="SMART" id="SM00342">
    <property type="entry name" value="HTH_ARAC"/>
    <property type="match status" value="1"/>
</dbReference>
<dbReference type="Gene3D" id="2.60.40.10">
    <property type="entry name" value="Immunoglobulins"/>
    <property type="match status" value="1"/>
</dbReference>
<protein>
    <recommendedName>
        <fullName evidence="2">histidine kinase</fullName>
        <ecNumber evidence="2">2.7.13.3</ecNumber>
    </recommendedName>
</protein>
<evidence type="ECO:0000313" key="10">
    <source>
        <dbReference type="EMBL" id="WDE04841.1"/>
    </source>
</evidence>
<dbReference type="PANTHER" id="PTHR43547">
    <property type="entry name" value="TWO-COMPONENT HISTIDINE KINASE"/>
    <property type="match status" value="1"/>
</dbReference>
<dbReference type="GO" id="GO:0003700">
    <property type="term" value="F:DNA-binding transcription factor activity"/>
    <property type="evidence" value="ECO:0007669"/>
    <property type="project" value="InterPro"/>
</dbReference>
<dbReference type="InterPro" id="IPR018060">
    <property type="entry name" value="HTH_AraC"/>
</dbReference>
<dbReference type="EMBL" id="CP059733">
    <property type="protein sequence ID" value="WDE04841.1"/>
    <property type="molecule type" value="Genomic_DNA"/>
</dbReference>
<keyword evidence="5" id="KW-0804">Transcription</keyword>
<dbReference type="Gene3D" id="1.10.10.60">
    <property type="entry name" value="Homeodomain-like"/>
    <property type="match status" value="1"/>
</dbReference>
<dbReference type="Gene3D" id="2.130.10.10">
    <property type="entry name" value="YVTN repeat-like/Quinoprotein amine dehydrogenase"/>
    <property type="match status" value="2"/>
</dbReference>
<feature type="domain" description="Histidine kinase" evidence="8">
    <location>
        <begin position="848"/>
        <end position="1057"/>
    </location>
</feature>
<dbReference type="PANTHER" id="PTHR43547:SF2">
    <property type="entry name" value="HYBRID SIGNAL TRANSDUCTION HISTIDINE KINASE C"/>
    <property type="match status" value="1"/>
</dbReference>
<comment type="catalytic activity">
    <reaction evidence="1">
        <text>ATP + protein L-histidine = ADP + protein N-phospho-L-histidine.</text>
        <dbReference type="EC" id="2.7.13.3"/>
    </reaction>
</comment>
<dbReference type="CDD" id="cd00156">
    <property type="entry name" value="REC"/>
    <property type="match status" value="1"/>
</dbReference>